<keyword evidence="1" id="KW-1133">Transmembrane helix</keyword>
<gene>
    <name evidence="2" type="ORF">SCNU_17857</name>
</gene>
<organism evidence="2 3">
    <name type="scientific">Gordonia neofelifaecis NRRL B-59395</name>
    <dbReference type="NCBI Taxonomy" id="644548"/>
    <lineage>
        <taxon>Bacteria</taxon>
        <taxon>Bacillati</taxon>
        <taxon>Actinomycetota</taxon>
        <taxon>Actinomycetes</taxon>
        <taxon>Mycobacteriales</taxon>
        <taxon>Gordoniaceae</taxon>
        <taxon>Gordonia</taxon>
    </lineage>
</organism>
<feature type="transmembrane region" description="Helical" evidence="1">
    <location>
        <begin position="20"/>
        <end position="42"/>
    </location>
</feature>
<sequence length="102" mass="10504">MTGTTTTGQRDRRLRERIAVLMRAGCTVSAAVLIVGVVLSAFGTDRSAAAFLCGGCAILILLPVARLVLMSIHFRSTAPGFVPVCVLVLCLIGAGAAGGCWI</sequence>
<evidence type="ECO:0000313" key="2">
    <source>
        <dbReference type="EMBL" id="EGD53682.1"/>
    </source>
</evidence>
<dbReference type="AlphaFoldDB" id="F1YNS5"/>
<proteinExistence type="predicted"/>
<protein>
    <recommendedName>
        <fullName evidence="4">DUF1634 domain-containing protein</fullName>
    </recommendedName>
</protein>
<evidence type="ECO:0000313" key="3">
    <source>
        <dbReference type="Proteomes" id="UP000035065"/>
    </source>
</evidence>
<feature type="transmembrane region" description="Helical" evidence="1">
    <location>
        <begin position="81"/>
        <end position="99"/>
    </location>
</feature>
<dbReference type="EMBL" id="AEUD01000019">
    <property type="protein sequence ID" value="EGD53682.1"/>
    <property type="molecule type" value="Genomic_DNA"/>
</dbReference>
<evidence type="ECO:0000256" key="1">
    <source>
        <dbReference type="SAM" id="Phobius"/>
    </source>
</evidence>
<keyword evidence="1" id="KW-0812">Transmembrane</keyword>
<dbReference type="STRING" id="644548.SCNU_17857"/>
<dbReference type="RefSeq" id="WP_009680764.1">
    <property type="nucleotide sequence ID" value="NZ_AEUD01000019.1"/>
</dbReference>
<accession>F1YNS5</accession>
<keyword evidence="1" id="KW-0472">Membrane</keyword>
<keyword evidence="3" id="KW-1185">Reference proteome</keyword>
<reference evidence="2 3" key="1">
    <citation type="journal article" date="2011" name="J. Bacteriol.">
        <title>Draft Genome Sequence of Gordonia neofelifaecis NRRL B-59395, a Cholesterol-Degrading Actinomycete.</title>
        <authorList>
            <person name="Ge F."/>
            <person name="Li W."/>
            <person name="Chen G."/>
            <person name="Liu Y."/>
            <person name="Zhang G."/>
            <person name="Yong B."/>
            <person name="Wang Q."/>
            <person name="Wang N."/>
            <person name="Huang Z."/>
            <person name="Li W."/>
            <person name="Wang J."/>
            <person name="Wu C."/>
            <person name="Xie Q."/>
            <person name="Liu G."/>
        </authorList>
    </citation>
    <scope>NUCLEOTIDE SEQUENCE [LARGE SCALE GENOMIC DNA]</scope>
    <source>
        <strain evidence="2 3">NRRL B-59395</strain>
    </source>
</reference>
<name>F1YNS5_9ACTN</name>
<comment type="caution">
    <text evidence="2">The sequence shown here is derived from an EMBL/GenBank/DDBJ whole genome shotgun (WGS) entry which is preliminary data.</text>
</comment>
<feature type="transmembrane region" description="Helical" evidence="1">
    <location>
        <begin position="48"/>
        <end position="69"/>
    </location>
</feature>
<dbReference type="Proteomes" id="UP000035065">
    <property type="component" value="Unassembled WGS sequence"/>
</dbReference>
<evidence type="ECO:0008006" key="4">
    <source>
        <dbReference type="Google" id="ProtNLM"/>
    </source>
</evidence>